<dbReference type="InterPro" id="IPR050960">
    <property type="entry name" value="AB_hydrolase_4_sf"/>
</dbReference>
<proteinExistence type="inferred from homology"/>
<dbReference type="InterPro" id="IPR012020">
    <property type="entry name" value="ABHD4"/>
</dbReference>
<evidence type="ECO:0000313" key="4">
    <source>
        <dbReference type="Proteomes" id="UP001528411"/>
    </source>
</evidence>
<reference evidence="3 4" key="1">
    <citation type="submission" date="2023-01" db="EMBL/GenBank/DDBJ databases">
        <title>Psychrosphaera sp. nov., isolated from marine algae.</title>
        <authorList>
            <person name="Bayburt H."/>
            <person name="Choi B.J."/>
            <person name="Kim J.M."/>
            <person name="Choi D.G."/>
            <person name="Jeon C.O."/>
        </authorList>
    </citation>
    <scope>NUCLEOTIDE SEQUENCE [LARGE SCALE GENOMIC DNA]</scope>
    <source>
        <strain evidence="3 4">G1-22</strain>
    </source>
</reference>
<protein>
    <submittedName>
        <fullName evidence="3">Hydrolase</fullName>
    </submittedName>
</protein>
<dbReference type="SUPFAM" id="SSF53474">
    <property type="entry name" value="alpha/beta-Hydrolases"/>
    <property type="match status" value="1"/>
</dbReference>
<comment type="caution">
    <text evidence="3">The sequence shown here is derived from an EMBL/GenBank/DDBJ whole genome shotgun (WGS) entry which is preliminary data.</text>
</comment>
<dbReference type="InterPro" id="IPR000073">
    <property type="entry name" value="AB_hydrolase_1"/>
</dbReference>
<organism evidence="3 4">
    <name type="scientific">Psychrosphaera algicola</name>
    <dbReference type="NCBI Taxonomy" id="3023714"/>
    <lineage>
        <taxon>Bacteria</taxon>
        <taxon>Pseudomonadati</taxon>
        <taxon>Pseudomonadota</taxon>
        <taxon>Gammaproteobacteria</taxon>
        <taxon>Alteromonadales</taxon>
        <taxon>Pseudoalteromonadaceae</taxon>
        <taxon>Psychrosphaera</taxon>
    </lineage>
</organism>
<sequence length="342" mass="38825">MSINSLTKQSDLQIKSKFKPAWWLKNRHLQTIVPRLYPVPCDFRVWHNQFDLSDGDFVEISWSRHTNDIEPEQPIVLVLHGLEGSIDSFYAKRMMNALYNNKWTSVLMHFRGCGNQTNRKAQTYHSGQTTDVAEFIQYLKQRFPNNPIYAVGFSLGGNVLTKYVGENENSLLEGAVVISAPLDLAICADAIGHGFATVYEKYLVDKLVNSTCKKIDYLQDSFPIKLKIDDVKNIKTLVEFDEKITAPLNGFESGLDYYQKASGNQFLKSCQTRTLIIHAEDDPFMTKEVIPTTDMLSDYVTLEVSHHGGHVGFLAGNNPFNPEFWAETRTVEFIQSLIATPK</sequence>
<dbReference type="PANTHER" id="PTHR10794:SF94">
    <property type="entry name" value="ESTERASE YHET-RELATED"/>
    <property type="match status" value="1"/>
</dbReference>
<evidence type="ECO:0000256" key="1">
    <source>
        <dbReference type="ARBA" id="ARBA00010884"/>
    </source>
</evidence>
<feature type="domain" description="AB hydrolase-1" evidence="2">
    <location>
        <begin position="74"/>
        <end position="314"/>
    </location>
</feature>
<comment type="similarity">
    <text evidence="1">Belongs to the AB hydrolase superfamily. AB hydrolase 4 family.</text>
</comment>
<name>A0ABT5FEJ2_9GAMM</name>
<dbReference type="PIRSF" id="PIRSF005211">
    <property type="entry name" value="Ab_hydro_YheT"/>
    <property type="match status" value="1"/>
</dbReference>
<keyword evidence="4" id="KW-1185">Reference proteome</keyword>
<dbReference type="Proteomes" id="UP001528411">
    <property type="component" value="Unassembled WGS sequence"/>
</dbReference>
<dbReference type="NCBIfam" id="NF008218">
    <property type="entry name" value="PRK10985.1"/>
    <property type="match status" value="1"/>
</dbReference>
<gene>
    <name evidence="3" type="ORF">PN838_15740</name>
</gene>
<keyword evidence="3" id="KW-0378">Hydrolase</keyword>
<dbReference type="Pfam" id="PF00561">
    <property type="entry name" value="Abhydrolase_1"/>
    <property type="match status" value="1"/>
</dbReference>
<dbReference type="PANTHER" id="PTHR10794">
    <property type="entry name" value="ABHYDROLASE DOMAIN-CONTAINING PROTEIN"/>
    <property type="match status" value="1"/>
</dbReference>
<dbReference type="Gene3D" id="3.40.50.1820">
    <property type="entry name" value="alpha/beta hydrolase"/>
    <property type="match status" value="1"/>
</dbReference>
<dbReference type="RefSeq" id="WP_272181261.1">
    <property type="nucleotide sequence ID" value="NZ_JAQOMS010000002.1"/>
</dbReference>
<evidence type="ECO:0000259" key="2">
    <source>
        <dbReference type="Pfam" id="PF00561"/>
    </source>
</evidence>
<evidence type="ECO:0000313" key="3">
    <source>
        <dbReference type="EMBL" id="MDC2889947.1"/>
    </source>
</evidence>
<dbReference type="GO" id="GO:0016787">
    <property type="term" value="F:hydrolase activity"/>
    <property type="evidence" value="ECO:0007669"/>
    <property type="project" value="UniProtKB-KW"/>
</dbReference>
<accession>A0ABT5FEJ2</accession>
<dbReference type="InterPro" id="IPR029058">
    <property type="entry name" value="AB_hydrolase_fold"/>
</dbReference>
<dbReference type="EMBL" id="JAQOMS010000002">
    <property type="protein sequence ID" value="MDC2889947.1"/>
    <property type="molecule type" value="Genomic_DNA"/>
</dbReference>